<comment type="caution">
    <text evidence="1">The sequence shown here is derived from an EMBL/GenBank/DDBJ whole genome shotgun (WGS) entry which is preliminary data.</text>
</comment>
<dbReference type="AlphaFoldDB" id="A0A0F9LIW7"/>
<name>A0A0F9LIW7_9ZZZZ</name>
<gene>
    <name evidence="1" type="ORF">LCGC14_1209140</name>
</gene>
<protein>
    <submittedName>
        <fullName evidence="1">Uncharacterized protein</fullName>
    </submittedName>
</protein>
<evidence type="ECO:0000313" key="1">
    <source>
        <dbReference type="EMBL" id="KKM93358.1"/>
    </source>
</evidence>
<organism evidence="1">
    <name type="scientific">marine sediment metagenome</name>
    <dbReference type="NCBI Taxonomy" id="412755"/>
    <lineage>
        <taxon>unclassified sequences</taxon>
        <taxon>metagenomes</taxon>
        <taxon>ecological metagenomes</taxon>
    </lineage>
</organism>
<reference evidence="1" key="1">
    <citation type="journal article" date="2015" name="Nature">
        <title>Complex archaea that bridge the gap between prokaryotes and eukaryotes.</title>
        <authorList>
            <person name="Spang A."/>
            <person name="Saw J.H."/>
            <person name="Jorgensen S.L."/>
            <person name="Zaremba-Niedzwiedzka K."/>
            <person name="Martijn J."/>
            <person name="Lind A.E."/>
            <person name="van Eijk R."/>
            <person name="Schleper C."/>
            <person name="Guy L."/>
            <person name="Ettema T.J."/>
        </authorList>
    </citation>
    <scope>NUCLEOTIDE SEQUENCE</scope>
</reference>
<accession>A0A0F9LIW7</accession>
<sequence>MKHLILFLSILVSSTAIADEEIEHSTITSCAYQAGTAREIQTIRQVEGDEWPQFEQKIKKIYKDTQGRYDLLAIGKIVYLEPLNNLPDVVYEHTFSTCVKHAQGRDKSA</sequence>
<proteinExistence type="predicted"/>
<dbReference type="EMBL" id="LAZR01006274">
    <property type="protein sequence ID" value="KKM93358.1"/>
    <property type="molecule type" value="Genomic_DNA"/>
</dbReference>